<accession>A0A417Y935</accession>
<evidence type="ECO:0000313" key="3">
    <source>
        <dbReference type="Proteomes" id="UP000283644"/>
    </source>
</evidence>
<dbReference type="InterPro" id="IPR029057">
    <property type="entry name" value="PRTase-like"/>
</dbReference>
<evidence type="ECO:0000313" key="2">
    <source>
        <dbReference type="EMBL" id="RHW28977.1"/>
    </source>
</evidence>
<dbReference type="EMBL" id="QXGH01000009">
    <property type="protein sequence ID" value="RHW28977.1"/>
    <property type="molecule type" value="Genomic_DNA"/>
</dbReference>
<organism evidence="2 3">
    <name type="scientific">Nocardioides immobilis</name>
    <dbReference type="NCBI Taxonomy" id="2049295"/>
    <lineage>
        <taxon>Bacteria</taxon>
        <taxon>Bacillati</taxon>
        <taxon>Actinomycetota</taxon>
        <taxon>Actinomycetes</taxon>
        <taxon>Propionibacteriales</taxon>
        <taxon>Nocardioidaceae</taxon>
        <taxon>Nocardioides</taxon>
    </lineage>
</organism>
<dbReference type="SUPFAM" id="SSF53271">
    <property type="entry name" value="PRTase-like"/>
    <property type="match status" value="1"/>
</dbReference>
<comment type="similarity">
    <text evidence="1">Belongs to the ComF/GntX family.</text>
</comment>
<dbReference type="Proteomes" id="UP000283644">
    <property type="component" value="Unassembled WGS sequence"/>
</dbReference>
<reference evidence="2 3" key="1">
    <citation type="submission" date="2018-09" db="EMBL/GenBank/DDBJ databases">
        <title>Genome sequencing of Nocardioides immobilis CCTCC AB 2017083 for comparison to Nocardioides silvaticus.</title>
        <authorList>
            <person name="Li C."/>
            <person name="Wang G."/>
        </authorList>
    </citation>
    <scope>NUCLEOTIDE SEQUENCE [LARGE SCALE GENOMIC DNA]</scope>
    <source>
        <strain evidence="2 3">CCTCC AB 2017083</strain>
    </source>
</reference>
<dbReference type="InterPro" id="IPR051910">
    <property type="entry name" value="ComF/GntX_DNA_util-trans"/>
</dbReference>
<dbReference type="OrthoDB" id="5244859at2"/>
<comment type="caution">
    <text evidence="2">The sequence shown here is derived from an EMBL/GenBank/DDBJ whole genome shotgun (WGS) entry which is preliminary data.</text>
</comment>
<dbReference type="PANTHER" id="PTHR47505:SF1">
    <property type="entry name" value="DNA UTILIZATION PROTEIN YHGH"/>
    <property type="match status" value="1"/>
</dbReference>
<dbReference type="AlphaFoldDB" id="A0A417Y935"/>
<sequence>MVEVILVSTLLDAGADLLLGSACVGCAEPGRVLCAVCRGGLPRSATLAWPTPAPVGLAPPFATGPYDATLRSMVVGHKEHRLLGLTGPLGDLLATSVLAATESGGVGSAAPLLLVPVPSRPSAVRARGHDPTLAMTRRAARTLGAAADRQVTVGRLLRTRPGVADQAGLDAEGRRANLAGSMASPARAVRRHSGSRAHVLICDDVITTGATAREAQRALEAAGIVVLGVAAVAATVRRHRPRDQGLE</sequence>
<dbReference type="CDD" id="cd06223">
    <property type="entry name" value="PRTases_typeI"/>
    <property type="match status" value="1"/>
</dbReference>
<protein>
    <submittedName>
        <fullName evidence="2">ComF family protein</fullName>
    </submittedName>
</protein>
<proteinExistence type="inferred from homology"/>
<dbReference type="Gene3D" id="3.40.50.2020">
    <property type="match status" value="1"/>
</dbReference>
<dbReference type="InterPro" id="IPR000836">
    <property type="entry name" value="PRTase_dom"/>
</dbReference>
<evidence type="ECO:0000256" key="1">
    <source>
        <dbReference type="ARBA" id="ARBA00008007"/>
    </source>
</evidence>
<keyword evidence="3" id="KW-1185">Reference proteome</keyword>
<gene>
    <name evidence="2" type="ORF">D0Z08_02185</name>
</gene>
<dbReference type="PANTHER" id="PTHR47505">
    <property type="entry name" value="DNA UTILIZATION PROTEIN YHGH"/>
    <property type="match status" value="1"/>
</dbReference>
<name>A0A417Y935_9ACTN</name>